<sequence length="150" mass="17515">MDVIVSIWLLVGFILCCFAAIGKLGHVIRRRTEHPINPEPRQNYQTNLLDTSIRPDNLEFVTPGEATNHRITDNIQFMIEYVDRDGVITERVIEPLNIYRIAGKATIYIDAFCTVRNAMRSFRNDRILSARDMQNNQEIANLGRYLWERY</sequence>
<accession>A0A1U9MCL8</accession>
<protein>
    <recommendedName>
        <fullName evidence="1">WYL domain-containing protein</fullName>
    </recommendedName>
</protein>
<proteinExistence type="predicted"/>
<dbReference type="EMBL" id="CP015820">
    <property type="protein sequence ID" value="AQT43181.1"/>
    <property type="molecule type" value="Genomic_DNA"/>
</dbReference>
<evidence type="ECO:0000313" key="2">
    <source>
        <dbReference type="EMBL" id="AQT43181.1"/>
    </source>
</evidence>
<dbReference type="AlphaFoldDB" id="A0A1U9MCL8"/>
<reference evidence="2 3" key="1">
    <citation type="submission" date="2016-11" db="EMBL/GenBank/DDBJ databases">
        <title>Comparative genomics of Bartonella apis.</title>
        <authorList>
            <person name="Engel P."/>
        </authorList>
    </citation>
    <scope>NUCLEOTIDE SEQUENCE [LARGE SCALE GENOMIC DNA]</scope>
    <source>
        <strain evidence="2 3">BBC0178</strain>
    </source>
</reference>
<keyword evidence="3" id="KW-1185">Reference proteome</keyword>
<feature type="domain" description="WYL" evidence="1">
    <location>
        <begin position="76"/>
        <end position="131"/>
    </location>
</feature>
<dbReference type="GeneID" id="99981015"/>
<dbReference type="Proteomes" id="UP000189660">
    <property type="component" value="Chromosome"/>
</dbReference>
<evidence type="ECO:0000259" key="1">
    <source>
        <dbReference type="Pfam" id="PF13280"/>
    </source>
</evidence>
<dbReference type="Pfam" id="PF13280">
    <property type="entry name" value="WYL"/>
    <property type="match status" value="1"/>
</dbReference>
<evidence type="ECO:0000313" key="3">
    <source>
        <dbReference type="Proteomes" id="UP000189660"/>
    </source>
</evidence>
<dbReference type="PROSITE" id="PS52050">
    <property type="entry name" value="WYL"/>
    <property type="match status" value="1"/>
</dbReference>
<dbReference type="OrthoDB" id="7173212at2"/>
<dbReference type="KEGG" id="bapa:BBC0178_017290"/>
<name>A0A1U9MCL8_9HYPH</name>
<dbReference type="RefSeq" id="WP_078039854.1">
    <property type="nucleotide sequence ID" value="NZ_CP015820.1"/>
</dbReference>
<organism evidence="2 3">
    <name type="scientific">Bartonella apihabitans</name>
    <dbReference type="NCBI Taxonomy" id="2750929"/>
    <lineage>
        <taxon>Bacteria</taxon>
        <taxon>Pseudomonadati</taxon>
        <taxon>Pseudomonadota</taxon>
        <taxon>Alphaproteobacteria</taxon>
        <taxon>Hyphomicrobiales</taxon>
        <taxon>Bartonellaceae</taxon>
        <taxon>Bartonella</taxon>
    </lineage>
</organism>
<gene>
    <name evidence="2" type="ORF">BBC0178_017290</name>
</gene>
<dbReference type="InterPro" id="IPR026881">
    <property type="entry name" value="WYL_dom"/>
</dbReference>